<proteinExistence type="predicted"/>
<dbReference type="EMBL" id="ML143577">
    <property type="protein sequence ID" value="TBU21779.1"/>
    <property type="molecule type" value="Genomic_DNA"/>
</dbReference>
<protein>
    <submittedName>
        <fullName evidence="1">Uncharacterized protein</fullName>
    </submittedName>
</protein>
<organism evidence="1">
    <name type="scientific">Dichomitus squalens</name>
    <dbReference type="NCBI Taxonomy" id="114155"/>
    <lineage>
        <taxon>Eukaryota</taxon>
        <taxon>Fungi</taxon>
        <taxon>Dikarya</taxon>
        <taxon>Basidiomycota</taxon>
        <taxon>Agaricomycotina</taxon>
        <taxon>Agaricomycetes</taxon>
        <taxon>Polyporales</taxon>
        <taxon>Polyporaceae</taxon>
        <taxon>Dichomitus</taxon>
    </lineage>
</organism>
<dbReference type="AlphaFoldDB" id="A0A4Q9M4M4"/>
<evidence type="ECO:0000313" key="1">
    <source>
        <dbReference type="EMBL" id="TBU21779.1"/>
    </source>
</evidence>
<gene>
    <name evidence="1" type="ORF">BD311DRAFT_677556</name>
</gene>
<name>A0A4Q9M4M4_9APHY</name>
<sequence length="63" mass="7715">MRMSPCLCVAITVTRVQWTLLRYDDSGPVMMERTHTRAQWRSQVRRHRHAAWREHEMPDSYWT</sequence>
<reference evidence="1" key="1">
    <citation type="submission" date="2019-01" db="EMBL/GenBank/DDBJ databases">
        <title>Draft genome sequences of three monokaryotic isolates of the white-rot basidiomycete fungus Dichomitus squalens.</title>
        <authorList>
            <consortium name="DOE Joint Genome Institute"/>
            <person name="Lopez S.C."/>
            <person name="Andreopoulos B."/>
            <person name="Pangilinan J."/>
            <person name="Lipzen A."/>
            <person name="Riley R."/>
            <person name="Ahrendt S."/>
            <person name="Ng V."/>
            <person name="Barry K."/>
            <person name="Daum C."/>
            <person name="Grigoriev I.V."/>
            <person name="Hilden K.S."/>
            <person name="Makela M.R."/>
            <person name="de Vries R.P."/>
        </authorList>
    </citation>
    <scope>NUCLEOTIDE SEQUENCE [LARGE SCALE GENOMIC DNA]</scope>
    <source>
        <strain evidence="1">OM18370.1</strain>
    </source>
</reference>
<accession>A0A4Q9M4M4</accession>
<dbReference type="Proteomes" id="UP000292957">
    <property type="component" value="Unassembled WGS sequence"/>
</dbReference>